<reference evidence="2" key="1">
    <citation type="submission" date="2016-06" db="UniProtKB">
        <authorList>
            <consortium name="WormBaseParasite"/>
        </authorList>
    </citation>
    <scope>IDENTIFICATION</scope>
</reference>
<feature type="compositionally biased region" description="Low complexity" evidence="1">
    <location>
        <begin position="46"/>
        <end position="62"/>
    </location>
</feature>
<dbReference type="AlphaFoldDB" id="A0A183SCF3"/>
<organism evidence="2">
    <name type="scientific">Schistocephalus solidus</name>
    <name type="common">Tapeworm</name>
    <dbReference type="NCBI Taxonomy" id="70667"/>
    <lineage>
        <taxon>Eukaryota</taxon>
        <taxon>Metazoa</taxon>
        <taxon>Spiralia</taxon>
        <taxon>Lophotrochozoa</taxon>
        <taxon>Platyhelminthes</taxon>
        <taxon>Cestoda</taxon>
        <taxon>Eucestoda</taxon>
        <taxon>Diphyllobothriidea</taxon>
        <taxon>Diphyllobothriidae</taxon>
        <taxon>Schistocephalus</taxon>
    </lineage>
</organism>
<sequence>LLLVYPPSSLWTHARRAHRRPPRWTFVTTSVTQFQSRFAITVMVRPPSATPRRSPRSTPSFRHTTESACPEHRSGLVFLTRLQMHKIVSPVFYMHN</sequence>
<evidence type="ECO:0000256" key="1">
    <source>
        <dbReference type="SAM" id="MobiDB-lite"/>
    </source>
</evidence>
<feature type="region of interest" description="Disordered" evidence="1">
    <location>
        <begin position="46"/>
        <end position="67"/>
    </location>
</feature>
<dbReference type="WBParaSite" id="SSLN_0000196901-mRNA-1">
    <property type="protein sequence ID" value="SSLN_0000196901-mRNA-1"/>
    <property type="gene ID" value="SSLN_0000196901"/>
</dbReference>
<protein>
    <submittedName>
        <fullName evidence="2">Ovule protein</fullName>
    </submittedName>
</protein>
<proteinExistence type="predicted"/>
<evidence type="ECO:0000313" key="2">
    <source>
        <dbReference type="WBParaSite" id="SSLN_0000196901-mRNA-1"/>
    </source>
</evidence>
<accession>A0A183SCF3</accession>
<name>A0A183SCF3_SCHSO</name>